<proteinExistence type="inferred from homology"/>
<dbReference type="PRINTS" id="PR00791">
    <property type="entry name" value="PEPDIPTASEA"/>
</dbReference>
<keyword evidence="9" id="KW-0378">Hydrolase</keyword>
<name>A0AAJ7NAB0_9HYME</name>
<feature type="binding site" evidence="7">
    <location>
        <position position="381"/>
    </location>
    <ligand>
        <name>Zn(2+)</name>
        <dbReference type="ChEBI" id="CHEBI:29105"/>
        <label>2</label>
        <note>catalytic</note>
    </ligand>
</feature>
<feature type="binding site" evidence="5">
    <location>
        <position position="381"/>
    </location>
    <ligand>
        <name>Zn(2+)</name>
        <dbReference type="ChEBI" id="CHEBI:29105"/>
        <label>1</label>
        <note>catalytic</note>
    </ligand>
</feature>
<keyword evidence="2 12" id="KW-0732">Signal</keyword>
<evidence type="ECO:0000256" key="7">
    <source>
        <dbReference type="PIRSR" id="PIRSR601548-8"/>
    </source>
</evidence>
<dbReference type="GO" id="GO:0005886">
    <property type="term" value="C:plasma membrane"/>
    <property type="evidence" value="ECO:0007669"/>
    <property type="project" value="TreeGrafter"/>
</dbReference>
<comment type="similarity">
    <text evidence="1 8 9">Belongs to the peptidase M2 family.</text>
</comment>
<keyword evidence="11" id="KW-1133">Transmembrane helix</keyword>
<dbReference type="GO" id="GO:0005615">
    <property type="term" value="C:extracellular space"/>
    <property type="evidence" value="ECO:0007669"/>
    <property type="project" value="TreeGrafter"/>
</dbReference>
<feature type="region of interest" description="Disordered" evidence="10">
    <location>
        <begin position="597"/>
        <end position="688"/>
    </location>
</feature>
<dbReference type="PROSITE" id="PS52011">
    <property type="entry name" value="PEPTIDASE_M2"/>
    <property type="match status" value="1"/>
</dbReference>
<evidence type="ECO:0000256" key="3">
    <source>
        <dbReference type="ARBA" id="ARBA00023157"/>
    </source>
</evidence>
<dbReference type="GO" id="GO:0008241">
    <property type="term" value="F:peptidyl-dipeptidase activity"/>
    <property type="evidence" value="ECO:0007669"/>
    <property type="project" value="InterPro"/>
</dbReference>
<feature type="signal peptide" evidence="12">
    <location>
        <begin position="1"/>
        <end position="18"/>
    </location>
</feature>
<dbReference type="EC" id="3.4.-.-" evidence="9"/>
<dbReference type="KEGG" id="ccal:108628253"/>
<evidence type="ECO:0000313" key="13">
    <source>
        <dbReference type="Proteomes" id="UP000694925"/>
    </source>
</evidence>
<keyword evidence="3 6" id="KW-1015">Disulfide bond</keyword>
<dbReference type="Proteomes" id="UP000694925">
    <property type="component" value="Unplaced"/>
</dbReference>
<dbReference type="GO" id="GO:0008237">
    <property type="term" value="F:metallopeptidase activity"/>
    <property type="evidence" value="ECO:0007669"/>
    <property type="project" value="UniProtKB-KW"/>
</dbReference>
<evidence type="ECO:0000313" key="14">
    <source>
        <dbReference type="RefSeq" id="XP_017885525.1"/>
    </source>
</evidence>
<keyword evidence="11" id="KW-0812">Transmembrane</keyword>
<keyword evidence="13" id="KW-1185">Reference proteome</keyword>
<dbReference type="RefSeq" id="XP_017885525.1">
    <property type="nucleotide sequence ID" value="XM_018030036.2"/>
</dbReference>
<keyword evidence="4 9" id="KW-0325">Glycoprotein</keyword>
<evidence type="ECO:0000256" key="1">
    <source>
        <dbReference type="ARBA" id="ARBA00008139"/>
    </source>
</evidence>
<feature type="chain" id="PRO_5042599862" description="Angiotensin-converting enzyme" evidence="12">
    <location>
        <begin position="19"/>
        <end position="729"/>
    </location>
</feature>
<dbReference type="GO" id="GO:0006508">
    <property type="term" value="P:proteolysis"/>
    <property type="evidence" value="ECO:0007669"/>
    <property type="project" value="UniProtKB-KW"/>
</dbReference>
<dbReference type="GO" id="GO:0004180">
    <property type="term" value="F:carboxypeptidase activity"/>
    <property type="evidence" value="ECO:0007669"/>
    <property type="project" value="UniProtKB-KW"/>
</dbReference>
<sequence length="729" mass="82636">MQSKWACILLNLVVYAIASLEDENTRAFIQLTELDYEDTCSASAEAEWEFINSPTHKTLLSWEDKLLSYARFKNLQREEIRNNSKDAIADPPLKYKYDVAEKIGDALLDDEHLKTLVHFAGETELLRLSKVHKEPLYNHTKKDVEQILSSSNDAKNKSSVWNLWHEELTPASLVKNFSMVLPLVDTAAKANDAESIEEYWELLSGYTNGYDLIKSEWSRIEGLHKKILKFAITTLSQKYKINMNGTIPAHLLGSLQGSDWTPISIDVTPHPDVMYNIKKNLWKQKLLGKSMYKTASAMSSQILSQVPQANFWKESNFNGQCPSRLINFCRDVDLRVSTCFEPSINNFLAAHKDVGKIVFNQLSAEDTPVLNTANRYSPLEEAVSELFGILAASPAWLNYTRAIDDSTDNEQRLIASLMITALNTLPRIAYYMSADLWRINAIQKGITNSDDLVSSWWEYRAEYEGLDSKGTKLPTFLNDEYITSNKPYLPKMAGTILAFQLYEYLMSSTEVRYDLITVRPINVNFLKMIQQGSAYDWMKVTEEYLEIDEVSSSSLISFFSPLEDFIDELDEDFEYKPVTAKESELEELAKRIIAEVNAPPTTTTTTTTTTTPRPLVTRTKANKQNDGRSDINVIANRNKNLTSKSPAAESKMRSPENRNVLESTTSEPEADPVDKPLMNDNSGDEKPKINTSKAVWAVGAVLLATIVICIIAIFGRQRCRKTPKNRRYV</sequence>
<comment type="cofactor">
    <cofactor evidence="9">
        <name>Zn(2+)</name>
        <dbReference type="ChEBI" id="CHEBI:29105"/>
    </cofactor>
    <text evidence="9">Binds 1 zinc ion per subunit.</text>
</comment>
<dbReference type="GO" id="GO:0046872">
    <property type="term" value="F:metal ion binding"/>
    <property type="evidence" value="ECO:0007669"/>
    <property type="project" value="UniProtKB-KW"/>
</dbReference>
<dbReference type="PANTHER" id="PTHR10514">
    <property type="entry name" value="ANGIOTENSIN-CONVERTING ENZYME"/>
    <property type="match status" value="1"/>
</dbReference>
<reference evidence="14" key="1">
    <citation type="submission" date="2025-08" db="UniProtKB">
        <authorList>
            <consortium name="RefSeq"/>
        </authorList>
    </citation>
    <scope>IDENTIFICATION</scope>
    <source>
        <tissue evidence="14">Whole body</tissue>
    </source>
</reference>
<evidence type="ECO:0000256" key="8">
    <source>
        <dbReference type="PROSITE-ProRule" id="PRU01355"/>
    </source>
</evidence>
<evidence type="ECO:0000256" key="5">
    <source>
        <dbReference type="PIRSR" id="PIRSR601548-3"/>
    </source>
</evidence>
<dbReference type="PANTHER" id="PTHR10514:SF44">
    <property type="entry name" value="ANGIOTENSIN-CONVERTING ENZYME-RELATED"/>
    <property type="match status" value="1"/>
</dbReference>
<accession>A0AAJ7NAB0</accession>
<keyword evidence="11" id="KW-0472">Membrane</keyword>
<keyword evidence="9" id="KW-0645">Protease</keyword>
<feature type="transmembrane region" description="Helical" evidence="11">
    <location>
        <begin position="694"/>
        <end position="714"/>
    </location>
</feature>
<keyword evidence="5 9" id="KW-0479">Metal-binding</keyword>
<evidence type="ECO:0000256" key="6">
    <source>
        <dbReference type="PIRSR" id="PIRSR601548-4"/>
    </source>
</evidence>
<gene>
    <name evidence="14" type="primary">LOC108628253</name>
</gene>
<evidence type="ECO:0000256" key="4">
    <source>
        <dbReference type="ARBA" id="ARBA00023180"/>
    </source>
</evidence>
<keyword evidence="9" id="KW-0482">Metalloprotease</keyword>
<dbReference type="InterPro" id="IPR001548">
    <property type="entry name" value="Peptidase_M2"/>
</dbReference>
<organism evidence="13 14">
    <name type="scientific">Ceratina calcarata</name>
    <dbReference type="NCBI Taxonomy" id="156304"/>
    <lineage>
        <taxon>Eukaryota</taxon>
        <taxon>Metazoa</taxon>
        <taxon>Ecdysozoa</taxon>
        <taxon>Arthropoda</taxon>
        <taxon>Hexapoda</taxon>
        <taxon>Insecta</taxon>
        <taxon>Pterygota</taxon>
        <taxon>Neoptera</taxon>
        <taxon>Endopterygota</taxon>
        <taxon>Hymenoptera</taxon>
        <taxon>Apocrita</taxon>
        <taxon>Aculeata</taxon>
        <taxon>Apoidea</taxon>
        <taxon>Anthophila</taxon>
        <taxon>Apidae</taxon>
        <taxon>Ceratina</taxon>
        <taxon>Zadontomerus</taxon>
    </lineage>
</organism>
<feature type="disulfide bond" evidence="6 8">
    <location>
        <begin position="321"/>
        <end position="339"/>
    </location>
</feature>
<evidence type="ECO:0000256" key="10">
    <source>
        <dbReference type="SAM" id="MobiDB-lite"/>
    </source>
</evidence>
<keyword evidence="9" id="KW-0121">Carboxypeptidase</keyword>
<feature type="compositionally biased region" description="Low complexity" evidence="10">
    <location>
        <begin position="599"/>
        <end position="619"/>
    </location>
</feature>
<feature type="compositionally biased region" description="Polar residues" evidence="10">
    <location>
        <begin position="635"/>
        <end position="645"/>
    </location>
</feature>
<evidence type="ECO:0000256" key="9">
    <source>
        <dbReference type="RuleBase" id="RU361144"/>
    </source>
</evidence>
<dbReference type="Pfam" id="PF01401">
    <property type="entry name" value="Peptidase_M2"/>
    <property type="match status" value="1"/>
</dbReference>
<evidence type="ECO:0000256" key="12">
    <source>
        <dbReference type="SAM" id="SignalP"/>
    </source>
</evidence>
<keyword evidence="5 9" id="KW-0862">Zinc</keyword>
<comment type="caution">
    <text evidence="8">Lacks conserved residue(s) required for the propagation of feature annotation.</text>
</comment>
<protein>
    <recommendedName>
        <fullName evidence="9">Angiotensin-converting enzyme</fullName>
        <ecNumber evidence="9">3.4.-.-</ecNumber>
    </recommendedName>
</protein>
<dbReference type="SUPFAM" id="SSF55486">
    <property type="entry name" value="Metalloproteases ('zincins'), catalytic domain"/>
    <property type="match status" value="1"/>
</dbReference>
<dbReference type="AlphaFoldDB" id="A0AAJ7NAB0"/>
<evidence type="ECO:0000256" key="2">
    <source>
        <dbReference type="ARBA" id="ARBA00022729"/>
    </source>
</evidence>
<evidence type="ECO:0000256" key="11">
    <source>
        <dbReference type="SAM" id="Phobius"/>
    </source>
</evidence>
<dbReference type="GeneID" id="108628253"/>